<feature type="domain" description="YgjP-like metallopeptidase" evidence="1">
    <location>
        <begin position="24"/>
        <end position="233"/>
    </location>
</feature>
<dbReference type="AlphaFoldDB" id="A0A7W6PC11"/>
<dbReference type="CDD" id="cd07344">
    <property type="entry name" value="M48_yhfN_like"/>
    <property type="match status" value="1"/>
</dbReference>
<organism evidence="2 3">
    <name type="scientific">Martelella radicis</name>
    <dbReference type="NCBI Taxonomy" id="1397476"/>
    <lineage>
        <taxon>Bacteria</taxon>
        <taxon>Pseudomonadati</taxon>
        <taxon>Pseudomonadota</taxon>
        <taxon>Alphaproteobacteria</taxon>
        <taxon>Hyphomicrobiales</taxon>
        <taxon>Aurantimonadaceae</taxon>
        <taxon>Martelella</taxon>
    </lineage>
</organism>
<dbReference type="EMBL" id="JACIDZ010000009">
    <property type="protein sequence ID" value="MBB4122967.1"/>
    <property type="molecule type" value="Genomic_DNA"/>
</dbReference>
<dbReference type="InterPro" id="IPR053136">
    <property type="entry name" value="UTP_pyrophosphatase-like"/>
</dbReference>
<dbReference type="InterPro" id="IPR002725">
    <property type="entry name" value="YgjP-like_metallopeptidase"/>
</dbReference>
<dbReference type="Pfam" id="PF01863">
    <property type="entry name" value="YgjP-like"/>
    <property type="match status" value="1"/>
</dbReference>
<proteinExistence type="predicted"/>
<name>A0A7W6PC11_9HYPH</name>
<dbReference type="PANTHER" id="PTHR30399">
    <property type="entry name" value="UNCHARACTERIZED PROTEIN YGJP"/>
    <property type="match status" value="1"/>
</dbReference>
<gene>
    <name evidence="2" type="ORF">GGR30_002902</name>
</gene>
<dbReference type="RefSeq" id="WP_183487447.1">
    <property type="nucleotide sequence ID" value="NZ_JACIDZ010000009.1"/>
</dbReference>
<sequence length="249" mass="29189">MPVFRIGEREIEYTVRRSARASKANLSVTPQAFELLVPESATDAQINAVLERRRGWIIETLQHMEVRARAQPRVYQFVTGAKVPYRGRMTKLHVEPFDGALVEISFRNGFRIQTPRDLAPASADSLIESALRLWLRRRIRDDAHEFARRHGDRHGLKPRGIVIKDQKHMWGSCGQDRQINLNWHLIYAPKPVLEYAVVHEMCHLKHRNHESEFWDLVGRILPDWKERKAWLDTNEHMLGWEKIVPDKTD</sequence>
<accession>A0A7W6PC11</accession>
<evidence type="ECO:0000313" key="3">
    <source>
        <dbReference type="Proteomes" id="UP000530571"/>
    </source>
</evidence>
<comment type="caution">
    <text evidence="2">The sequence shown here is derived from an EMBL/GenBank/DDBJ whole genome shotgun (WGS) entry which is preliminary data.</text>
</comment>
<keyword evidence="3" id="KW-1185">Reference proteome</keyword>
<evidence type="ECO:0000259" key="1">
    <source>
        <dbReference type="Pfam" id="PF01863"/>
    </source>
</evidence>
<dbReference type="PANTHER" id="PTHR30399:SF1">
    <property type="entry name" value="UTP PYROPHOSPHATASE"/>
    <property type="match status" value="1"/>
</dbReference>
<reference evidence="2 3" key="1">
    <citation type="submission" date="2020-08" db="EMBL/GenBank/DDBJ databases">
        <title>Genomic Encyclopedia of Type Strains, Phase IV (KMG-IV): sequencing the most valuable type-strain genomes for metagenomic binning, comparative biology and taxonomic classification.</title>
        <authorList>
            <person name="Goeker M."/>
        </authorList>
    </citation>
    <scope>NUCLEOTIDE SEQUENCE [LARGE SCALE GENOMIC DNA]</scope>
    <source>
        <strain evidence="2 3">DSM 28101</strain>
    </source>
</reference>
<dbReference type="Proteomes" id="UP000530571">
    <property type="component" value="Unassembled WGS sequence"/>
</dbReference>
<evidence type="ECO:0000313" key="2">
    <source>
        <dbReference type="EMBL" id="MBB4122967.1"/>
    </source>
</evidence>
<dbReference type="Gene3D" id="3.30.2010.10">
    <property type="entry name" value="Metalloproteases ('zincins'), catalytic domain"/>
    <property type="match status" value="1"/>
</dbReference>
<protein>
    <recommendedName>
        <fullName evidence="1">YgjP-like metallopeptidase domain-containing protein</fullName>
    </recommendedName>
</protein>